<dbReference type="Ensembl" id="ENSTRUT00000089142.1">
    <property type="protein sequence ID" value="ENSTRUP00000064309.1"/>
    <property type="gene ID" value="ENSTRUG00000029755.1"/>
</dbReference>
<evidence type="ECO:0000256" key="2">
    <source>
        <dbReference type="SAM" id="Phobius"/>
    </source>
</evidence>
<feature type="chain" id="PRO_5025633302" description="PSI domain-containing protein" evidence="3">
    <location>
        <begin position="19"/>
        <end position="143"/>
    </location>
</feature>
<sequence>GASILSFISASCFSACSAFTSCDDCLQYTRCFWCFSTNNCTYYPVSWLIPPSSLCPLSQARWGMCWINFEALVITLGVVAGIIVLAVTICCCYCCCCCMRRRSRWASSERIRIHVSISVSVFSVSCVGLKRDGDHLYSRFENE</sequence>
<feature type="signal peptide" evidence="3">
    <location>
        <begin position="1"/>
        <end position="18"/>
    </location>
</feature>
<dbReference type="GO" id="GO:0006606">
    <property type="term" value="P:protein import into nucleus"/>
    <property type="evidence" value="ECO:0007669"/>
    <property type="project" value="TreeGrafter"/>
</dbReference>
<keyword evidence="6" id="KW-1185">Reference proteome</keyword>
<dbReference type="GO" id="GO:0005737">
    <property type="term" value="C:cytoplasm"/>
    <property type="evidence" value="ECO:0007669"/>
    <property type="project" value="TreeGrafter"/>
</dbReference>
<dbReference type="AlphaFoldDB" id="A0A674MT65"/>
<dbReference type="Proteomes" id="UP000005226">
    <property type="component" value="Chromosome 7"/>
</dbReference>
<dbReference type="PANTHER" id="PTHR15191">
    <property type="entry name" value="PROTEIN CBG20567"/>
    <property type="match status" value="1"/>
</dbReference>
<dbReference type="InterPro" id="IPR052304">
    <property type="entry name" value="PTTG1IP"/>
</dbReference>
<dbReference type="GO" id="GO:0005634">
    <property type="term" value="C:nucleus"/>
    <property type="evidence" value="ECO:0007669"/>
    <property type="project" value="TreeGrafter"/>
</dbReference>
<dbReference type="GeneTree" id="ENSGT00940000164984"/>
<reference evidence="5 6" key="1">
    <citation type="journal article" date="2011" name="Genome Biol. Evol.">
        <title>Integration of the genetic map and genome assembly of fugu facilitates insights into distinct features of genome evolution in teleosts and mammals.</title>
        <authorList>
            <person name="Kai W."/>
            <person name="Kikuchi K."/>
            <person name="Tohari S."/>
            <person name="Chew A.K."/>
            <person name="Tay A."/>
            <person name="Fujiwara A."/>
            <person name="Hosoya S."/>
            <person name="Suetake H."/>
            <person name="Naruse K."/>
            <person name="Brenner S."/>
            <person name="Suzuki Y."/>
            <person name="Venkatesh B."/>
        </authorList>
    </citation>
    <scope>NUCLEOTIDE SEQUENCE [LARGE SCALE GENOMIC DNA]</scope>
</reference>
<keyword evidence="2" id="KW-1133">Transmembrane helix</keyword>
<name>A0A674MT65_TAKRU</name>
<evidence type="ECO:0000259" key="4">
    <source>
        <dbReference type="SMART" id="SM00423"/>
    </source>
</evidence>
<keyword evidence="2" id="KW-0812">Transmembrane</keyword>
<reference evidence="5" key="3">
    <citation type="submission" date="2025-09" db="UniProtKB">
        <authorList>
            <consortium name="Ensembl"/>
        </authorList>
    </citation>
    <scope>IDENTIFICATION</scope>
</reference>
<evidence type="ECO:0000256" key="1">
    <source>
        <dbReference type="ARBA" id="ARBA00023180"/>
    </source>
</evidence>
<dbReference type="InParanoid" id="A0A674MT65"/>
<organism evidence="5 6">
    <name type="scientific">Takifugu rubripes</name>
    <name type="common">Japanese pufferfish</name>
    <name type="synonym">Fugu rubripes</name>
    <dbReference type="NCBI Taxonomy" id="31033"/>
    <lineage>
        <taxon>Eukaryota</taxon>
        <taxon>Metazoa</taxon>
        <taxon>Chordata</taxon>
        <taxon>Craniata</taxon>
        <taxon>Vertebrata</taxon>
        <taxon>Euteleostomi</taxon>
        <taxon>Actinopterygii</taxon>
        <taxon>Neopterygii</taxon>
        <taxon>Teleostei</taxon>
        <taxon>Neoteleostei</taxon>
        <taxon>Acanthomorphata</taxon>
        <taxon>Eupercaria</taxon>
        <taxon>Tetraodontiformes</taxon>
        <taxon>Tetradontoidea</taxon>
        <taxon>Tetraodontidae</taxon>
        <taxon>Takifugu</taxon>
    </lineage>
</organism>
<feature type="transmembrane region" description="Helical" evidence="2">
    <location>
        <begin position="71"/>
        <end position="99"/>
    </location>
</feature>
<feature type="domain" description="PSI" evidence="4">
    <location>
        <begin position="15"/>
        <end position="66"/>
    </location>
</feature>
<keyword evidence="2" id="KW-0472">Membrane</keyword>
<dbReference type="PANTHER" id="PTHR15191:SF8">
    <property type="entry name" value="PITUITARY TUMOR-TRANSFORMING GENE 1 PROTEIN-INTERACTING PROTEIN-LIKE"/>
    <property type="match status" value="1"/>
</dbReference>
<dbReference type="InterPro" id="IPR016201">
    <property type="entry name" value="PSI"/>
</dbReference>
<protein>
    <recommendedName>
        <fullName evidence="4">PSI domain-containing protein</fullName>
    </recommendedName>
</protein>
<dbReference type="OMA" id="RTRMRNT"/>
<dbReference type="SMART" id="SM00423">
    <property type="entry name" value="PSI"/>
    <property type="match status" value="1"/>
</dbReference>
<proteinExistence type="predicted"/>
<reference evidence="5" key="2">
    <citation type="submission" date="2025-08" db="UniProtKB">
        <authorList>
            <consortium name="Ensembl"/>
        </authorList>
    </citation>
    <scope>IDENTIFICATION</scope>
</reference>
<keyword evidence="3" id="KW-0732">Signal</keyword>
<evidence type="ECO:0000313" key="5">
    <source>
        <dbReference type="Ensembl" id="ENSTRUP00000064309.1"/>
    </source>
</evidence>
<evidence type="ECO:0000313" key="6">
    <source>
        <dbReference type="Proteomes" id="UP000005226"/>
    </source>
</evidence>
<keyword evidence="1" id="KW-0325">Glycoprotein</keyword>
<accession>A0A674MT65</accession>
<evidence type="ECO:0000256" key="3">
    <source>
        <dbReference type="SAM" id="SignalP"/>
    </source>
</evidence>